<accession>A0A7V4U1T3</accession>
<keyword evidence="5" id="KW-0809">Transit peptide</keyword>
<feature type="domain" description="Acyl-CoA oxidase/dehydrogenase middle" evidence="9">
    <location>
        <begin position="131"/>
        <end position="221"/>
    </location>
</feature>
<evidence type="ECO:0000256" key="3">
    <source>
        <dbReference type="ARBA" id="ARBA00022630"/>
    </source>
</evidence>
<evidence type="ECO:0000256" key="1">
    <source>
        <dbReference type="ARBA" id="ARBA00001974"/>
    </source>
</evidence>
<dbReference type="AlphaFoldDB" id="A0A7V4U1T3"/>
<dbReference type="FunFam" id="1.10.540.10:FF:000002">
    <property type="entry name" value="Acyl-CoA dehydrogenase FadE19"/>
    <property type="match status" value="1"/>
</dbReference>
<evidence type="ECO:0000313" key="11">
    <source>
        <dbReference type="EMBL" id="HGY55722.1"/>
    </source>
</evidence>
<keyword evidence="3 7" id="KW-0285">Flavoprotein</keyword>
<evidence type="ECO:0000256" key="7">
    <source>
        <dbReference type="RuleBase" id="RU362125"/>
    </source>
</evidence>
<evidence type="ECO:0000259" key="10">
    <source>
        <dbReference type="Pfam" id="PF02771"/>
    </source>
</evidence>
<reference evidence="11" key="1">
    <citation type="journal article" date="2020" name="mSystems">
        <title>Genome- and Community-Level Interaction Insights into Carbon Utilization and Element Cycling Functions of Hydrothermarchaeota in Hydrothermal Sediment.</title>
        <authorList>
            <person name="Zhou Z."/>
            <person name="Liu Y."/>
            <person name="Xu W."/>
            <person name="Pan J."/>
            <person name="Luo Z.H."/>
            <person name="Li M."/>
        </authorList>
    </citation>
    <scope>NUCLEOTIDE SEQUENCE [LARGE SCALE GENOMIC DNA]</scope>
    <source>
        <strain evidence="11">HyVt-577</strain>
    </source>
</reference>
<organism evidence="11">
    <name type="scientific">Caldithrix abyssi</name>
    <dbReference type="NCBI Taxonomy" id="187145"/>
    <lineage>
        <taxon>Bacteria</taxon>
        <taxon>Pseudomonadati</taxon>
        <taxon>Calditrichota</taxon>
        <taxon>Calditrichia</taxon>
        <taxon>Calditrichales</taxon>
        <taxon>Calditrichaceae</taxon>
        <taxon>Caldithrix</taxon>
    </lineage>
</organism>
<evidence type="ECO:0000259" key="9">
    <source>
        <dbReference type="Pfam" id="PF02770"/>
    </source>
</evidence>
<sequence>MFFPVDYYHIYESLSDEERMIQRSIRQFVDEKFLPIIADFHARGVFPTELIPLLGEMGLLGVTIPEEYGGAGLSHTVYGLAMQELERGDSGLRSFASVQGSLVMYPIYTYGSEEQKRRWLPGLASGKLIGCFGLTEPDHGSDPGGMETKALKTDGGYILNGSKMWITNGMLADVAVVWAKLDGIVRGFLVEKERQGFTARAVKGKYSLRASDTAELSFMDCFVPEENILPQAQGLRAPLSCLNEARYGIAWGAVGAAMACYNEALEYSKTRTQFGRAVASFQITQQKLVEMLNEITKAQLLCRQLGLLKDNGKAQYYHVSLAKRNNVHMALDIARSARSILAANGITDEYQTIRHMLNLESVLTYEGTHEIHTLIVGEHITGFNAFK</sequence>
<dbReference type="Gene3D" id="1.20.140.10">
    <property type="entry name" value="Butyryl-CoA Dehydrogenase, subunit A, domain 3"/>
    <property type="match status" value="1"/>
</dbReference>
<protein>
    <submittedName>
        <fullName evidence="11">Acyl-CoA dehydrogenase</fullName>
    </submittedName>
</protein>
<evidence type="ECO:0000256" key="6">
    <source>
        <dbReference type="ARBA" id="ARBA00023002"/>
    </source>
</evidence>
<dbReference type="InterPro" id="IPR037069">
    <property type="entry name" value="AcylCoA_DH/ox_N_sf"/>
</dbReference>
<evidence type="ECO:0000259" key="8">
    <source>
        <dbReference type="Pfam" id="PF00441"/>
    </source>
</evidence>
<dbReference type="InterPro" id="IPR036250">
    <property type="entry name" value="AcylCo_DH-like_C"/>
</dbReference>
<dbReference type="SUPFAM" id="SSF47203">
    <property type="entry name" value="Acyl-CoA dehydrogenase C-terminal domain-like"/>
    <property type="match status" value="1"/>
</dbReference>
<dbReference type="GO" id="GO:0004361">
    <property type="term" value="F:glutaryl-CoA dehydrogenase activity"/>
    <property type="evidence" value="ECO:0007669"/>
    <property type="project" value="TreeGrafter"/>
</dbReference>
<dbReference type="GO" id="GO:0050660">
    <property type="term" value="F:flavin adenine dinucleotide binding"/>
    <property type="evidence" value="ECO:0007669"/>
    <property type="project" value="InterPro"/>
</dbReference>
<dbReference type="PANTHER" id="PTHR42807:SF1">
    <property type="entry name" value="GLUTARYL-COA DEHYDROGENASE, MITOCHONDRIAL"/>
    <property type="match status" value="1"/>
</dbReference>
<dbReference type="Pfam" id="PF02770">
    <property type="entry name" value="Acyl-CoA_dh_M"/>
    <property type="match status" value="1"/>
</dbReference>
<evidence type="ECO:0000256" key="5">
    <source>
        <dbReference type="ARBA" id="ARBA00022946"/>
    </source>
</evidence>
<dbReference type="Gene3D" id="2.40.110.10">
    <property type="entry name" value="Butyryl-CoA Dehydrogenase, subunit A, domain 2"/>
    <property type="match status" value="1"/>
</dbReference>
<dbReference type="InterPro" id="IPR052033">
    <property type="entry name" value="Glutaryl-CoA_DH_mitochondrial"/>
</dbReference>
<dbReference type="InterPro" id="IPR013786">
    <property type="entry name" value="AcylCoA_DH/ox_N"/>
</dbReference>
<proteinExistence type="inferred from homology"/>
<dbReference type="Pfam" id="PF00441">
    <property type="entry name" value="Acyl-CoA_dh_1"/>
    <property type="match status" value="1"/>
</dbReference>
<dbReference type="InterPro" id="IPR009100">
    <property type="entry name" value="AcylCoA_DH/oxidase_NM_dom_sf"/>
</dbReference>
<keyword evidence="4 7" id="KW-0274">FAD</keyword>
<comment type="caution">
    <text evidence="11">The sequence shown here is derived from an EMBL/GenBank/DDBJ whole genome shotgun (WGS) entry which is preliminary data.</text>
</comment>
<feature type="domain" description="Acyl-CoA dehydrogenase/oxidase N-terminal" evidence="10">
    <location>
        <begin position="15"/>
        <end position="127"/>
    </location>
</feature>
<gene>
    <name evidence="11" type="ORF">ENK44_08480</name>
</gene>
<dbReference type="EMBL" id="DRQG01000080">
    <property type="protein sequence ID" value="HGY55722.1"/>
    <property type="molecule type" value="Genomic_DNA"/>
</dbReference>
<dbReference type="InterPro" id="IPR046373">
    <property type="entry name" value="Acyl-CoA_Oxase/DH_mid-dom_sf"/>
</dbReference>
<dbReference type="InterPro" id="IPR009075">
    <property type="entry name" value="AcylCo_DH/oxidase_C"/>
</dbReference>
<dbReference type="GO" id="GO:0046949">
    <property type="term" value="P:fatty-acyl-CoA biosynthetic process"/>
    <property type="evidence" value="ECO:0007669"/>
    <property type="project" value="TreeGrafter"/>
</dbReference>
<name>A0A7V4U1T3_CALAY</name>
<dbReference type="SUPFAM" id="SSF56645">
    <property type="entry name" value="Acyl-CoA dehydrogenase NM domain-like"/>
    <property type="match status" value="1"/>
</dbReference>
<dbReference type="Pfam" id="PF02771">
    <property type="entry name" value="Acyl-CoA_dh_N"/>
    <property type="match status" value="1"/>
</dbReference>
<dbReference type="PANTHER" id="PTHR42807">
    <property type="entry name" value="GLUTARYL-COA DEHYDROGENASE, MITOCHONDRIAL"/>
    <property type="match status" value="1"/>
</dbReference>
<evidence type="ECO:0000256" key="4">
    <source>
        <dbReference type="ARBA" id="ARBA00022827"/>
    </source>
</evidence>
<dbReference type="InterPro" id="IPR006091">
    <property type="entry name" value="Acyl-CoA_Oxase/DH_mid-dom"/>
</dbReference>
<dbReference type="Proteomes" id="UP000885779">
    <property type="component" value="Unassembled WGS sequence"/>
</dbReference>
<evidence type="ECO:0000256" key="2">
    <source>
        <dbReference type="ARBA" id="ARBA00009347"/>
    </source>
</evidence>
<comment type="cofactor">
    <cofactor evidence="1 7">
        <name>FAD</name>
        <dbReference type="ChEBI" id="CHEBI:57692"/>
    </cofactor>
</comment>
<comment type="similarity">
    <text evidence="2 7">Belongs to the acyl-CoA dehydrogenase family.</text>
</comment>
<feature type="domain" description="Acyl-CoA dehydrogenase/oxidase C-terminal" evidence="8">
    <location>
        <begin position="233"/>
        <end position="380"/>
    </location>
</feature>
<keyword evidence="6 7" id="KW-0560">Oxidoreductase</keyword>
<dbReference type="Gene3D" id="1.10.540.10">
    <property type="entry name" value="Acyl-CoA dehydrogenase/oxidase, N-terminal domain"/>
    <property type="match status" value="1"/>
</dbReference>
<dbReference type="GO" id="GO:0000062">
    <property type="term" value="F:fatty-acyl-CoA binding"/>
    <property type="evidence" value="ECO:0007669"/>
    <property type="project" value="TreeGrafter"/>
</dbReference>
<dbReference type="GO" id="GO:0033539">
    <property type="term" value="P:fatty acid beta-oxidation using acyl-CoA dehydrogenase"/>
    <property type="evidence" value="ECO:0007669"/>
    <property type="project" value="TreeGrafter"/>
</dbReference>